<dbReference type="PANTHER" id="PTHR43420">
    <property type="entry name" value="ACETYLTRANSFERASE"/>
    <property type="match status" value="1"/>
</dbReference>
<evidence type="ECO:0000256" key="2">
    <source>
        <dbReference type="ARBA" id="ARBA00023315"/>
    </source>
</evidence>
<sequence length="280" mass="30189">MTTTIRPAGPVQQGADGARARTYDVCDNGRPVGAVGISTDPAFGAGAGILRSLGIEEAHRRRGRGTIAALAAEEVLRGWGCTQVRLVAPADNGAARALATVLGYTERSRNMLKTLRRTAPALPAGVSGRPMTEEEFAAWEATSAETYAQEWMERGVPEEQARHKTETDHATTLPDGLATRGMYFHVLVHDGAVVGHVWVARREAPDGDSDDLGYVFDVEVRDEYRGRGYGRALMHLAEDITLDAGLGLLGLHVFASNTPALRLYESLGYEVTQYNLAKSL</sequence>
<dbReference type="InterPro" id="IPR050680">
    <property type="entry name" value="YpeA/RimI_acetyltransf"/>
</dbReference>
<dbReference type="EMBL" id="CP109535">
    <property type="protein sequence ID" value="WTY98949.1"/>
    <property type="molecule type" value="Genomic_DNA"/>
</dbReference>
<feature type="domain" description="N-acetyltransferase" evidence="3">
    <location>
        <begin position="126"/>
        <end position="280"/>
    </location>
</feature>
<dbReference type="InterPro" id="IPR000182">
    <property type="entry name" value="GNAT_dom"/>
</dbReference>
<evidence type="ECO:0000313" key="4">
    <source>
        <dbReference type="EMBL" id="WTY98949.1"/>
    </source>
</evidence>
<dbReference type="PANTHER" id="PTHR43420:SF12">
    <property type="entry name" value="N-ACETYLTRANSFERASE DOMAIN-CONTAINING PROTEIN"/>
    <property type="match status" value="1"/>
</dbReference>
<keyword evidence="1 4" id="KW-0808">Transferase</keyword>
<proteinExistence type="predicted"/>
<name>A0AAU3H6Y5_9ACTN</name>
<dbReference type="Pfam" id="PF00583">
    <property type="entry name" value="Acetyltransf_1"/>
    <property type="match status" value="2"/>
</dbReference>
<evidence type="ECO:0000256" key="1">
    <source>
        <dbReference type="ARBA" id="ARBA00022679"/>
    </source>
</evidence>
<accession>A0AAU3H6Y5</accession>
<reference evidence="4" key="1">
    <citation type="submission" date="2022-10" db="EMBL/GenBank/DDBJ databases">
        <title>The complete genomes of actinobacterial strains from the NBC collection.</title>
        <authorList>
            <person name="Joergensen T.S."/>
            <person name="Alvarez Arevalo M."/>
            <person name="Sterndorff E.B."/>
            <person name="Faurdal D."/>
            <person name="Vuksanovic O."/>
            <person name="Mourched A.-S."/>
            <person name="Charusanti P."/>
            <person name="Shaw S."/>
            <person name="Blin K."/>
            <person name="Weber T."/>
        </authorList>
    </citation>
    <scope>NUCLEOTIDE SEQUENCE</scope>
    <source>
        <strain evidence="4">NBC_01401</strain>
    </source>
</reference>
<protein>
    <submittedName>
        <fullName evidence="4">GNAT family N-acetyltransferase</fullName>
        <ecNumber evidence="4">2.3.1.-</ecNumber>
    </submittedName>
</protein>
<dbReference type="PROSITE" id="PS51186">
    <property type="entry name" value="GNAT"/>
    <property type="match status" value="2"/>
</dbReference>
<dbReference type="InterPro" id="IPR016181">
    <property type="entry name" value="Acyl_CoA_acyltransferase"/>
</dbReference>
<dbReference type="Gene3D" id="3.40.630.30">
    <property type="match status" value="2"/>
</dbReference>
<organism evidence="4">
    <name type="scientific">Streptomyces sp. NBC_01401</name>
    <dbReference type="NCBI Taxonomy" id="2903854"/>
    <lineage>
        <taxon>Bacteria</taxon>
        <taxon>Bacillati</taxon>
        <taxon>Actinomycetota</taxon>
        <taxon>Actinomycetes</taxon>
        <taxon>Kitasatosporales</taxon>
        <taxon>Streptomycetaceae</taxon>
        <taxon>Streptomyces</taxon>
    </lineage>
</organism>
<dbReference type="GO" id="GO:0016747">
    <property type="term" value="F:acyltransferase activity, transferring groups other than amino-acyl groups"/>
    <property type="evidence" value="ECO:0007669"/>
    <property type="project" value="InterPro"/>
</dbReference>
<dbReference type="CDD" id="cd04301">
    <property type="entry name" value="NAT_SF"/>
    <property type="match status" value="2"/>
</dbReference>
<evidence type="ECO:0000259" key="3">
    <source>
        <dbReference type="PROSITE" id="PS51186"/>
    </source>
</evidence>
<dbReference type="SUPFAM" id="SSF55729">
    <property type="entry name" value="Acyl-CoA N-acyltransferases (Nat)"/>
    <property type="match status" value="2"/>
</dbReference>
<dbReference type="EC" id="2.3.1.-" evidence="4"/>
<keyword evidence="2 4" id="KW-0012">Acyltransferase</keyword>
<gene>
    <name evidence="4" type="ORF">OG626_30665</name>
</gene>
<dbReference type="AlphaFoldDB" id="A0AAU3H6Y5"/>
<feature type="domain" description="N-acetyltransferase" evidence="3">
    <location>
        <begin position="1"/>
        <end position="120"/>
    </location>
</feature>